<keyword evidence="4" id="KW-1185">Reference proteome</keyword>
<reference evidence="2 4" key="1">
    <citation type="journal article" date="2018" name="Genome Biol. Evol.">
        <title>Multiple Roots of Fruiting Body Formation in Amoebozoa.</title>
        <authorList>
            <person name="Hillmann F."/>
            <person name="Forbes G."/>
            <person name="Novohradska S."/>
            <person name="Ferling I."/>
            <person name="Riege K."/>
            <person name="Groth M."/>
            <person name="Westermann M."/>
            <person name="Marz M."/>
            <person name="Spaller T."/>
            <person name="Winckler T."/>
            <person name="Schaap P."/>
            <person name="Glockner G."/>
        </authorList>
    </citation>
    <scope>NUCLEOTIDE SEQUENCE [LARGE SCALE GENOMIC DNA]</scope>
    <source>
        <strain evidence="2 4">Jena</strain>
    </source>
</reference>
<comment type="caution">
    <text evidence="2">The sequence shown here is derived from an EMBL/GenBank/DDBJ whole genome shotgun (WGS) entry which is preliminary data.</text>
</comment>
<sequence length="119" mass="13588">MTLRLVRNCMILGAFGCAYVQNPDEENFNSFYHKWIKGKFDGSNYSLLPHVLNSGLNYGATSVAYNLSRTKYSNYGFFSVVKVDSDAPIFEGHLPYGPVFFLGAFDAWWQVPRLNKKEE</sequence>
<gene>
    <name evidence="3" type="ORF">PROFUN_04915</name>
    <name evidence="2" type="ORF">PROFUN_15376</name>
</gene>
<evidence type="ECO:0000313" key="2">
    <source>
        <dbReference type="EMBL" id="PRP76146.1"/>
    </source>
</evidence>
<organism evidence="2 4">
    <name type="scientific">Planoprotostelium fungivorum</name>
    <dbReference type="NCBI Taxonomy" id="1890364"/>
    <lineage>
        <taxon>Eukaryota</taxon>
        <taxon>Amoebozoa</taxon>
        <taxon>Evosea</taxon>
        <taxon>Variosea</taxon>
        <taxon>Cavosteliida</taxon>
        <taxon>Cavosteliaceae</taxon>
        <taxon>Planoprotostelium</taxon>
    </lineage>
</organism>
<name>A0A2P6MWW1_9EUKA</name>
<dbReference type="EMBL" id="MDYQ01000347">
    <property type="protein sequence ID" value="PRP76146.1"/>
    <property type="molecule type" value="Genomic_DNA"/>
</dbReference>
<evidence type="ECO:0000256" key="1">
    <source>
        <dbReference type="SAM" id="SignalP"/>
    </source>
</evidence>
<feature type="signal peptide" evidence="1">
    <location>
        <begin position="1"/>
        <end position="20"/>
    </location>
</feature>
<dbReference type="InParanoid" id="A0A2P6MWW1"/>
<feature type="chain" id="PRO_5015085608" evidence="1">
    <location>
        <begin position="21"/>
        <end position="119"/>
    </location>
</feature>
<proteinExistence type="predicted"/>
<dbReference type="EMBL" id="MDYQ01000100">
    <property type="protein sequence ID" value="PRP82610.1"/>
    <property type="molecule type" value="Genomic_DNA"/>
</dbReference>
<accession>A0A2P6MWW1</accession>
<evidence type="ECO:0000313" key="4">
    <source>
        <dbReference type="Proteomes" id="UP000241769"/>
    </source>
</evidence>
<dbReference type="Proteomes" id="UP000241769">
    <property type="component" value="Unassembled WGS sequence"/>
</dbReference>
<dbReference type="AlphaFoldDB" id="A0A2P6MWW1"/>
<keyword evidence="1" id="KW-0732">Signal</keyword>
<evidence type="ECO:0000313" key="3">
    <source>
        <dbReference type="EMBL" id="PRP82610.1"/>
    </source>
</evidence>
<protein>
    <submittedName>
        <fullName evidence="2">Uncharacterized protein</fullName>
    </submittedName>
</protein>